<gene>
    <name evidence="1" type="ORF">IMSHALPRED_010114</name>
</gene>
<comment type="caution">
    <text evidence="1">The sequence shown here is derived from an EMBL/GenBank/DDBJ whole genome shotgun (WGS) entry which is preliminary data.</text>
</comment>
<dbReference type="EMBL" id="CAJPDT010000081">
    <property type="protein sequence ID" value="CAF9935119.1"/>
    <property type="molecule type" value="Genomic_DNA"/>
</dbReference>
<dbReference type="OrthoDB" id="2338662at2759"/>
<dbReference type="InterPro" id="IPR017853">
    <property type="entry name" value="GH"/>
</dbReference>
<dbReference type="Gene3D" id="3.20.20.80">
    <property type="entry name" value="Glycosidases"/>
    <property type="match status" value="1"/>
</dbReference>
<proteinExistence type="predicted"/>
<organism evidence="1 2">
    <name type="scientific">Imshaugia aleurites</name>
    <dbReference type="NCBI Taxonomy" id="172621"/>
    <lineage>
        <taxon>Eukaryota</taxon>
        <taxon>Fungi</taxon>
        <taxon>Dikarya</taxon>
        <taxon>Ascomycota</taxon>
        <taxon>Pezizomycotina</taxon>
        <taxon>Lecanoromycetes</taxon>
        <taxon>OSLEUM clade</taxon>
        <taxon>Lecanoromycetidae</taxon>
        <taxon>Lecanorales</taxon>
        <taxon>Lecanorineae</taxon>
        <taxon>Parmeliaceae</taxon>
        <taxon>Imshaugia</taxon>
    </lineage>
</organism>
<evidence type="ECO:0000313" key="1">
    <source>
        <dbReference type="EMBL" id="CAF9935119.1"/>
    </source>
</evidence>
<evidence type="ECO:0000313" key="2">
    <source>
        <dbReference type="Proteomes" id="UP000664534"/>
    </source>
</evidence>
<dbReference type="Proteomes" id="UP000664534">
    <property type="component" value="Unassembled WGS sequence"/>
</dbReference>
<sequence length="142" mass="16591">MEIFKDHGHNVLHKVPAGRLGYDFEQLDKWLDQAQRLGLWIMYDTRRQYQNATGLEWQVSRLKARPNILHSYTADEPDGQVDALDAPKRAYDQIKVREPYHPVSLCLNCENYYFEEYSAGADIILSYVYPIGTNTSWSAQYK</sequence>
<protein>
    <submittedName>
        <fullName evidence="1">Uncharacterized protein</fullName>
    </submittedName>
</protein>
<name>A0A8H3G1Z7_9LECA</name>
<dbReference type="SUPFAM" id="SSF51445">
    <property type="entry name" value="(Trans)glycosidases"/>
    <property type="match status" value="1"/>
</dbReference>
<accession>A0A8H3G1Z7</accession>
<reference evidence="1" key="1">
    <citation type="submission" date="2021-03" db="EMBL/GenBank/DDBJ databases">
        <authorList>
            <person name="Tagirdzhanova G."/>
        </authorList>
    </citation>
    <scope>NUCLEOTIDE SEQUENCE</scope>
</reference>
<keyword evidence="2" id="KW-1185">Reference proteome</keyword>
<dbReference type="AlphaFoldDB" id="A0A8H3G1Z7"/>